<gene>
    <name evidence="1" type="ORF">SAMN04488103_11443</name>
</gene>
<reference evidence="1 2" key="1">
    <citation type="submission" date="2016-10" db="EMBL/GenBank/DDBJ databases">
        <authorList>
            <person name="de Groot N.N."/>
        </authorList>
    </citation>
    <scope>NUCLEOTIDE SEQUENCE [LARGE SCALE GENOMIC DNA]</scope>
    <source>
        <strain evidence="1 2">DSM 3857</strain>
    </source>
</reference>
<dbReference type="EMBL" id="FOCE01000014">
    <property type="protein sequence ID" value="SEO20019.1"/>
    <property type="molecule type" value="Genomic_DNA"/>
</dbReference>
<evidence type="ECO:0000313" key="2">
    <source>
        <dbReference type="Proteomes" id="UP000198761"/>
    </source>
</evidence>
<proteinExistence type="predicted"/>
<dbReference type="AlphaFoldDB" id="A0A1H8MRU7"/>
<protein>
    <submittedName>
        <fullName evidence="1">Uncharacterized protein</fullName>
    </submittedName>
</protein>
<evidence type="ECO:0000313" key="1">
    <source>
        <dbReference type="EMBL" id="SEO20019.1"/>
    </source>
</evidence>
<sequence length="137" mass="15173">MMEPQCESAKLRKTQETLSTLPLSGVVLRPRDGRPMQRRAQLLAAIFAAISANSAVIAQPGAILCVPPEVPAIDLPRTVLVEYRTEITVEFETYFTNFSDYILCLDDERTRALVEARVATDAYSTFLNTLPASKDLP</sequence>
<name>A0A1H8MRU7_9RHOB</name>
<organism evidence="1 2">
    <name type="scientific">Gemmobacter aquatilis</name>
    <dbReference type="NCBI Taxonomy" id="933059"/>
    <lineage>
        <taxon>Bacteria</taxon>
        <taxon>Pseudomonadati</taxon>
        <taxon>Pseudomonadota</taxon>
        <taxon>Alphaproteobacteria</taxon>
        <taxon>Rhodobacterales</taxon>
        <taxon>Paracoccaceae</taxon>
        <taxon>Gemmobacter</taxon>
    </lineage>
</organism>
<dbReference type="STRING" id="933059.SAMN04488103_11443"/>
<dbReference type="Proteomes" id="UP000198761">
    <property type="component" value="Unassembled WGS sequence"/>
</dbReference>
<accession>A0A1H8MRU7</accession>
<keyword evidence="2" id="KW-1185">Reference proteome</keyword>